<gene>
    <name evidence="13" type="ORF">SAMN05444002_3807</name>
</gene>
<dbReference type="InterPro" id="IPR004536">
    <property type="entry name" value="SPS/SelD"/>
</dbReference>
<name>A0A1N6IFF0_9RHOB</name>
<dbReference type="InterPro" id="IPR036921">
    <property type="entry name" value="PurM-like_N_sf"/>
</dbReference>
<keyword evidence="4" id="KW-0547">Nucleotide-binding</keyword>
<keyword evidence="6" id="KW-0274">FAD</keyword>
<dbReference type="GO" id="GO:0003955">
    <property type="term" value="F:NAD(P)H dehydrogenase (quinone) activity"/>
    <property type="evidence" value="ECO:0007669"/>
    <property type="project" value="TreeGrafter"/>
</dbReference>
<evidence type="ECO:0000256" key="5">
    <source>
        <dbReference type="ARBA" id="ARBA00022777"/>
    </source>
</evidence>
<dbReference type="NCBIfam" id="TIGR00476">
    <property type="entry name" value="selD"/>
    <property type="match status" value="1"/>
</dbReference>
<dbReference type="Pfam" id="PF00586">
    <property type="entry name" value="AIRS"/>
    <property type="match status" value="1"/>
</dbReference>
<dbReference type="SUPFAM" id="SSF56042">
    <property type="entry name" value="PurM C-terminal domain-like"/>
    <property type="match status" value="1"/>
</dbReference>
<keyword evidence="8" id="KW-0560">Oxidoreductase</keyword>
<dbReference type="STRING" id="1217970.SAMN05444002_3807"/>
<dbReference type="PRINTS" id="PR00368">
    <property type="entry name" value="FADPNR"/>
</dbReference>
<proteinExistence type="predicted"/>
<dbReference type="InterPro" id="IPR051169">
    <property type="entry name" value="NADH-Q_oxidoreductase"/>
</dbReference>
<dbReference type="InterPro" id="IPR023753">
    <property type="entry name" value="FAD/NAD-binding_dom"/>
</dbReference>
<comment type="cofactor">
    <cofactor evidence="1">
        <name>FAD</name>
        <dbReference type="ChEBI" id="CHEBI:57692"/>
    </cofactor>
</comment>
<evidence type="ECO:0000256" key="6">
    <source>
        <dbReference type="ARBA" id="ARBA00022827"/>
    </source>
</evidence>
<dbReference type="SUPFAM" id="SSF51905">
    <property type="entry name" value="FAD/NAD(P)-binding domain"/>
    <property type="match status" value="2"/>
</dbReference>
<evidence type="ECO:0000256" key="4">
    <source>
        <dbReference type="ARBA" id="ARBA00022741"/>
    </source>
</evidence>
<evidence type="ECO:0000256" key="9">
    <source>
        <dbReference type="ARBA" id="ARBA00023266"/>
    </source>
</evidence>
<feature type="domain" description="FAD/NAD(P)-binding" evidence="12">
    <location>
        <begin position="9"/>
        <end position="301"/>
    </location>
</feature>
<dbReference type="CDD" id="cd02195">
    <property type="entry name" value="SelD"/>
    <property type="match status" value="1"/>
</dbReference>
<dbReference type="GO" id="GO:0019646">
    <property type="term" value="P:aerobic electron transport chain"/>
    <property type="evidence" value="ECO:0007669"/>
    <property type="project" value="TreeGrafter"/>
</dbReference>
<keyword evidence="14" id="KW-1185">Reference proteome</keyword>
<dbReference type="GO" id="GO:0005524">
    <property type="term" value="F:ATP binding"/>
    <property type="evidence" value="ECO:0007669"/>
    <property type="project" value="UniProtKB-KW"/>
</dbReference>
<dbReference type="Pfam" id="PF07992">
    <property type="entry name" value="Pyr_redox_2"/>
    <property type="match status" value="1"/>
</dbReference>
<evidence type="ECO:0000259" key="11">
    <source>
        <dbReference type="Pfam" id="PF02769"/>
    </source>
</evidence>
<keyword evidence="3" id="KW-0808">Transferase</keyword>
<evidence type="ECO:0000256" key="2">
    <source>
        <dbReference type="ARBA" id="ARBA00022630"/>
    </source>
</evidence>
<evidence type="ECO:0000313" key="13">
    <source>
        <dbReference type="EMBL" id="SIO30733.1"/>
    </source>
</evidence>
<keyword evidence="7" id="KW-0067">ATP-binding</keyword>
<dbReference type="Pfam" id="PF02769">
    <property type="entry name" value="AIRS_C"/>
    <property type="match status" value="1"/>
</dbReference>
<dbReference type="PANTHER" id="PTHR42913">
    <property type="entry name" value="APOPTOSIS-INDUCING FACTOR 1"/>
    <property type="match status" value="1"/>
</dbReference>
<evidence type="ECO:0000256" key="1">
    <source>
        <dbReference type="ARBA" id="ARBA00001974"/>
    </source>
</evidence>
<evidence type="ECO:0000259" key="10">
    <source>
        <dbReference type="Pfam" id="PF00586"/>
    </source>
</evidence>
<feature type="domain" description="PurM-like C-terminal" evidence="11">
    <location>
        <begin position="542"/>
        <end position="712"/>
    </location>
</feature>
<dbReference type="InterPro" id="IPR010918">
    <property type="entry name" value="PurM-like_C_dom"/>
</dbReference>
<keyword evidence="2" id="KW-0285">Flavoprotein</keyword>
<dbReference type="Gene3D" id="3.50.50.100">
    <property type="match status" value="1"/>
</dbReference>
<dbReference type="AlphaFoldDB" id="A0A1N6IFF0"/>
<protein>
    <submittedName>
        <fullName evidence="13">Selenophosphate synthase</fullName>
    </submittedName>
</protein>
<feature type="domain" description="PurM-like N-terminal" evidence="10">
    <location>
        <begin position="422"/>
        <end position="530"/>
    </location>
</feature>
<evidence type="ECO:0000313" key="14">
    <source>
        <dbReference type="Proteomes" id="UP000184932"/>
    </source>
</evidence>
<dbReference type="RefSeq" id="WP_074257962.1">
    <property type="nucleotide sequence ID" value="NZ_FSRL01000002.1"/>
</dbReference>
<evidence type="ECO:0000259" key="12">
    <source>
        <dbReference type="Pfam" id="PF07992"/>
    </source>
</evidence>
<reference evidence="14" key="1">
    <citation type="submission" date="2016-11" db="EMBL/GenBank/DDBJ databases">
        <authorList>
            <person name="Varghese N."/>
            <person name="Submissions S."/>
        </authorList>
    </citation>
    <scope>NUCLEOTIDE SEQUENCE [LARGE SCALE GENOMIC DNA]</scope>
    <source>
        <strain evidence="14">DSM 29440</strain>
    </source>
</reference>
<dbReference type="NCBIfam" id="TIGR03169">
    <property type="entry name" value="Nterm_to_SelD"/>
    <property type="match status" value="1"/>
</dbReference>
<dbReference type="GO" id="GO:0016301">
    <property type="term" value="F:kinase activity"/>
    <property type="evidence" value="ECO:0007669"/>
    <property type="project" value="UniProtKB-KW"/>
</dbReference>
<dbReference type="InterPro" id="IPR017584">
    <property type="entry name" value="Pyridine_nucleo_diS_OxRdtase_N"/>
</dbReference>
<evidence type="ECO:0000256" key="3">
    <source>
        <dbReference type="ARBA" id="ARBA00022679"/>
    </source>
</evidence>
<dbReference type="InterPro" id="IPR036188">
    <property type="entry name" value="FAD/NAD-bd_sf"/>
</dbReference>
<keyword evidence="5" id="KW-0418">Kinase</keyword>
<sequence length="717" mass="74220">MQALPSLSKDIVLVGGGHAHALVLRRLGMAPLAGARLTLVNPGTTAPYSGMLPGHIAGHYERDTLLIDLHRLCRFAGARLIDGRATAIDREARELVVETGAGLLRLGYDILSLDVGVTSDMPALPGFSEHASPAKPLDAFAARWEAFATDPGAARVVVIGAGVAGVELAMAARHRLAAGGAAPRVTLVDAGAALTALGGAARARLFEELRKSGIALVEQARVERVEADAVVLADGRSLAADFVIGAGGARAQDWLAATGLALNDGFVRVGADLRSVSDPAIFAVGDCAHFEPDPRPKAGVYAVRAAPVLEENLRREVAGTTPLQPFRPQRDYLKLISLGEKAALGEKLGLVASGDWVWRVKDRIDRAFMRKFTDYPAMAAEGVHDEPVLCAGCGAKIAPGALKAALAELPTPDRDDVVSLPGDDAAILAMEGDWQVITTDHLRGFTEDLALMTRIAAVHALGDVWAMGARPQAALASVTLPRMAPPMQARSMREVLAAASAVFRAEGAELVGGHSSMGAEVQLGFTVTGLRTEFPVGLDGAQVGDALILTKPLGTGTVLAGDMRGQARAEWVAAALASMARAQGDAARLLSTSHAMTDVTGFGLAGHLLAICEASGLGASVKLASIPLLPGAAELAEKGVRSTLWEENRLAVADRIALPAPAPAAADLLFDPQTAGGLLAAVPPGRASKLLAELEAAGFTAARIGQVMAGEVFVRVQ</sequence>
<dbReference type="PANTHER" id="PTHR42913:SF9">
    <property type="entry name" value="SLR1591 PROTEIN"/>
    <property type="match status" value="1"/>
</dbReference>
<dbReference type="InterPro" id="IPR016188">
    <property type="entry name" value="PurM-like_N"/>
</dbReference>
<evidence type="ECO:0000256" key="7">
    <source>
        <dbReference type="ARBA" id="ARBA00022840"/>
    </source>
</evidence>
<dbReference type="EMBL" id="FSRL01000002">
    <property type="protein sequence ID" value="SIO30733.1"/>
    <property type="molecule type" value="Genomic_DNA"/>
</dbReference>
<accession>A0A1N6IFF0</accession>
<dbReference type="Proteomes" id="UP000184932">
    <property type="component" value="Unassembled WGS sequence"/>
</dbReference>
<keyword evidence="9" id="KW-0711">Selenium</keyword>
<dbReference type="InterPro" id="IPR036676">
    <property type="entry name" value="PurM-like_C_sf"/>
</dbReference>
<dbReference type="Gene3D" id="3.90.650.10">
    <property type="entry name" value="PurM-like C-terminal domain"/>
    <property type="match status" value="1"/>
</dbReference>
<evidence type="ECO:0000256" key="8">
    <source>
        <dbReference type="ARBA" id="ARBA00023002"/>
    </source>
</evidence>
<dbReference type="SUPFAM" id="SSF55326">
    <property type="entry name" value="PurM N-terminal domain-like"/>
    <property type="match status" value="1"/>
</dbReference>
<dbReference type="Gene3D" id="3.30.1330.10">
    <property type="entry name" value="PurM-like, N-terminal domain"/>
    <property type="match status" value="1"/>
</dbReference>
<organism evidence="13 14">
    <name type="scientific">Vannielia litorea</name>
    <dbReference type="NCBI Taxonomy" id="1217970"/>
    <lineage>
        <taxon>Bacteria</taxon>
        <taxon>Pseudomonadati</taxon>
        <taxon>Pseudomonadota</taxon>
        <taxon>Alphaproteobacteria</taxon>
        <taxon>Rhodobacterales</taxon>
        <taxon>Paracoccaceae</taxon>
        <taxon>Vannielia</taxon>
    </lineage>
</organism>